<feature type="compositionally biased region" description="Basic and acidic residues" evidence="1">
    <location>
        <begin position="479"/>
        <end position="505"/>
    </location>
</feature>
<evidence type="ECO:0000256" key="1">
    <source>
        <dbReference type="SAM" id="MobiDB-lite"/>
    </source>
</evidence>
<dbReference type="RefSeq" id="WP_125164033.1">
    <property type="nucleotide sequence ID" value="NZ_CP034234.1"/>
</dbReference>
<keyword evidence="2" id="KW-0472">Membrane</keyword>
<evidence type="ECO:0000256" key="2">
    <source>
        <dbReference type="SAM" id="Phobius"/>
    </source>
</evidence>
<name>A0A3S8RLJ2_9FIRM</name>
<dbReference type="SUPFAM" id="SSF53850">
    <property type="entry name" value="Periplasmic binding protein-like II"/>
    <property type="match status" value="1"/>
</dbReference>
<dbReference type="InterPro" id="IPR006059">
    <property type="entry name" value="SBP"/>
</dbReference>
<feature type="region of interest" description="Disordered" evidence="1">
    <location>
        <begin position="477"/>
        <end position="520"/>
    </location>
</feature>
<evidence type="ECO:0000313" key="4">
    <source>
        <dbReference type="Proteomes" id="UP000278804"/>
    </source>
</evidence>
<dbReference type="Pfam" id="PF01547">
    <property type="entry name" value="SBP_bac_1"/>
    <property type="match status" value="1"/>
</dbReference>
<proteinExistence type="predicted"/>
<feature type="transmembrane region" description="Helical" evidence="2">
    <location>
        <begin position="32"/>
        <end position="53"/>
    </location>
</feature>
<gene>
    <name evidence="3" type="ORF">EEI45_02570</name>
</gene>
<dbReference type="Proteomes" id="UP000278804">
    <property type="component" value="Chromosome"/>
</dbReference>
<organism evidence="3 4">
    <name type="scientific">Erysipelothrix piscisicarius</name>
    <dbReference type="NCBI Taxonomy" id="2485784"/>
    <lineage>
        <taxon>Bacteria</taxon>
        <taxon>Bacillati</taxon>
        <taxon>Bacillota</taxon>
        <taxon>Erysipelotrichia</taxon>
        <taxon>Erysipelotrichales</taxon>
        <taxon>Erysipelotrichaceae</taxon>
        <taxon>Erysipelothrix</taxon>
    </lineage>
</organism>
<keyword evidence="2" id="KW-1133">Transmembrane helix</keyword>
<keyword evidence="4" id="KW-1185">Reference proteome</keyword>
<sequence length="520" mass="59646">MSEEHQAIHVEENANDKKEKQRLVKNPKENKSVIIGVIAVLLLAVFSTSFFFLKSRCTVDGKSVCYDKDNEYFSIEENASLTVQVENKELGDYLVSTWNEIHPQHKDAISYVVQEPLSIDQMAKGLPYDVMVTSQKNAVYFLDQLVNLGNSLDTVVGSRIPVQLQDSINLKGYYFVQNSIEGGLFVYNKTLLEEAGFDLKDSDESGLPDVFETWDQIYKASDKILKKTDMVFPLSFKDQESFYPFLTSGRWTLNFTKKGSDPGFETQEFRDGLVFIEAMSTHKMDKTLSKDVKAEDLPWQLDAAFYERRSAFSFITDFEMADKYEVSSNDEYVYAPFPEYMKHRMSPMGEVDGYIARKETKYPSAAAEVIRILRSGEGVSTYQSSVGKTPIYHRIHLDELTITDKRVIEKMRAYNFHDTPPVMALDNNPTKLARSLYKEVDFMPILRDLYDHKITVDEAQTKIVELANKWIEENDLTEDEKKALEAKKAEDEKKELEAKKEKESKESDDEASSDDEAKNN</sequence>
<protein>
    <submittedName>
        <fullName evidence="3">Carbohydrate ABC transporter substrate-binding protein</fullName>
    </submittedName>
</protein>
<dbReference type="KEGG" id="eri:EEI45_02570"/>
<feature type="region of interest" description="Disordered" evidence="1">
    <location>
        <begin position="1"/>
        <end position="23"/>
    </location>
</feature>
<keyword evidence="2" id="KW-0812">Transmembrane</keyword>
<dbReference type="AlphaFoldDB" id="A0A3S8RLJ2"/>
<evidence type="ECO:0000313" key="3">
    <source>
        <dbReference type="EMBL" id="AZK43822.1"/>
    </source>
</evidence>
<reference evidence="3 4" key="1">
    <citation type="journal article" date="2020" name="Int. J. Syst. Evol. Microbiol.">
        <title>Description of Erysipelothrix piscisicarius sp. nov., an emergent fish pathogen, and assessment of virulence using a tiger barb (Puntigrus tetrazona) infection model.</title>
        <authorList>
            <person name="Pomaranski E.K."/>
            <person name="Griffin M.J."/>
            <person name="Camus A.C."/>
            <person name="Armwood A.R."/>
            <person name="Shelley J."/>
            <person name="Waldbieser G.C."/>
            <person name="LaFrentz B.R."/>
            <person name="Garcia J.C."/>
            <person name="Yanong R."/>
            <person name="Soto E."/>
        </authorList>
    </citation>
    <scope>NUCLEOTIDE SEQUENCE [LARGE SCALE GENOMIC DNA]</scope>
    <source>
        <strain evidence="3 4">15TAL0474</strain>
    </source>
</reference>
<accession>A0A3S8RLJ2</accession>
<dbReference type="Gene3D" id="3.40.190.10">
    <property type="entry name" value="Periplasmic binding protein-like II"/>
    <property type="match status" value="1"/>
</dbReference>
<dbReference type="EMBL" id="CP034234">
    <property type="protein sequence ID" value="AZK43822.1"/>
    <property type="molecule type" value="Genomic_DNA"/>
</dbReference>